<dbReference type="InterPro" id="IPR012338">
    <property type="entry name" value="Beta-lactam/transpept-like"/>
</dbReference>
<dbReference type="Pfam" id="PF03717">
    <property type="entry name" value="PBP_dimer"/>
    <property type="match status" value="1"/>
</dbReference>
<dbReference type="PANTHER" id="PTHR30627:SF1">
    <property type="entry name" value="PEPTIDOGLYCAN D,D-TRANSPEPTIDASE FTSI"/>
    <property type="match status" value="1"/>
</dbReference>
<dbReference type="Gene3D" id="3.30.450.330">
    <property type="match status" value="1"/>
</dbReference>
<comment type="similarity">
    <text evidence="2">Belongs to the transpeptidase family.</text>
</comment>
<dbReference type="SUPFAM" id="SSF56519">
    <property type="entry name" value="Penicillin binding protein dimerisation domain"/>
    <property type="match status" value="1"/>
</dbReference>
<keyword evidence="3" id="KW-0472">Membrane</keyword>
<dbReference type="InterPro" id="IPR050515">
    <property type="entry name" value="Beta-lactam/transpept"/>
</dbReference>
<dbReference type="RefSeq" id="WP_310910877.1">
    <property type="nucleotide sequence ID" value="NZ_JAVLVT010000001.1"/>
</dbReference>
<accession>A0ABU2H469</accession>
<dbReference type="SUPFAM" id="SSF56601">
    <property type="entry name" value="beta-lactamase/transpeptidase-like"/>
    <property type="match status" value="1"/>
</dbReference>
<dbReference type="Pfam" id="PF00905">
    <property type="entry name" value="Transpeptidase"/>
    <property type="match status" value="1"/>
</dbReference>
<comment type="subcellular location">
    <subcellularLocation>
        <location evidence="1">Membrane</location>
    </subcellularLocation>
</comment>
<keyword evidence="7" id="KW-1185">Reference proteome</keyword>
<evidence type="ECO:0000256" key="2">
    <source>
        <dbReference type="ARBA" id="ARBA00007171"/>
    </source>
</evidence>
<dbReference type="InterPro" id="IPR005311">
    <property type="entry name" value="PBP_dimer"/>
</dbReference>
<name>A0ABU2H469_9ACTN</name>
<sequence length="559" mass="59532">MLAVVLIFTGRLVQIQGIESATYAEAASDLRLQRVEIPTTRGEILDATGDPLAISVERRTVFVDPVEVNDEDRDRVSAELADRFDRDPEAVAEQVAATPGRYEVIARNVPPAEAAELRDLDLPGVGDQLDYERVYPQDTGAANLVGFVGDDGAGMEGLEAVLDADLAGEPGQQHVEVGASGARIPMAGGLEREPEPGRDVRLHLDQDIQWHAFQTLAEQVDELGASGGSALVMRPTGEILGMANYPSYDANEFEESTQEERRNAAVADAFEPGSTNKVITAAAALENGITTADTVYTVPYSLERHGETFTDSEYHETQRLTLNGIMATSSNVGTIQVAEQVGAEGLYDYLGMFGFGQPSGLDLPGENAGILTDPDDWWGTQLATISFGQGLSVNAVQAASVYATIANGGVRVDPSVVDGTIDEHGDFHSDAEPARERVVSAETAEELTLMLEAVMGEHGTGSSVRVPGYRVAGKTGTAQRVNPDTGTYEDGGYTATFVGFAPAEDPELVVQVVLDDPEEDHYGASAAGPVFVDVMEFGLQSLDVPPSSEETPPIRIFED</sequence>
<evidence type="ECO:0000256" key="1">
    <source>
        <dbReference type="ARBA" id="ARBA00004370"/>
    </source>
</evidence>
<dbReference type="Gene3D" id="3.90.1310.10">
    <property type="entry name" value="Penicillin-binding protein 2a (Domain 2)"/>
    <property type="match status" value="1"/>
</dbReference>
<evidence type="ECO:0000313" key="7">
    <source>
        <dbReference type="Proteomes" id="UP001250214"/>
    </source>
</evidence>
<evidence type="ECO:0000256" key="3">
    <source>
        <dbReference type="ARBA" id="ARBA00023136"/>
    </source>
</evidence>
<dbReference type="InterPro" id="IPR001460">
    <property type="entry name" value="PCN-bd_Tpept"/>
</dbReference>
<organism evidence="6 7">
    <name type="scientific">Lipingzhangella rawalii</name>
    <dbReference type="NCBI Taxonomy" id="2055835"/>
    <lineage>
        <taxon>Bacteria</taxon>
        <taxon>Bacillati</taxon>
        <taxon>Actinomycetota</taxon>
        <taxon>Actinomycetes</taxon>
        <taxon>Streptosporangiales</taxon>
        <taxon>Nocardiopsidaceae</taxon>
        <taxon>Lipingzhangella</taxon>
    </lineage>
</organism>
<dbReference type="PANTHER" id="PTHR30627">
    <property type="entry name" value="PEPTIDOGLYCAN D,D-TRANSPEPTIDASE"/>
    <property type="match status" value="1"/>
</dbReference>
<evidence type="ECO:0000259" key="4">
    <source>
        <dbReference type="Pfam" id="PF00905"/>
    </source>
</evidence>
<feature type="domain" description="Penicillin-binding protein dimerisation" evidence="5">
    <location>
        <begin position="37"/>
        <end position="184"/>
    </location>
</feature>
<feature type="domain" description="Penicillin-binding protein transpeptidase" evidence="4">
    <location>
        <begin position="228"/>
        <end position="536"/>
    </location>
</feature>
<proteinExistence type="inferred from homology"/>
<dbReference type="Proteomes" id="UP001250214">
    <property type="component" value="Unassembled WGS sequence"/>
</dbReference>
<protein>
    <submittedName>
        <fullName evidence="6">Penicillin-binding protein 2</fullName>
    </submittedName>
</protein>
<evidence type="ECO:0000313" key="6">
    <source>
        <dbReference type="EMBL" id="MDS1269404.1"/>
    </source>
</evidence>
<evidence type="ECO:0000259" key="5">
    <source>
        <dbReference type="Pfam" id="PF03717"/>
    </source>
</evidence>
<reference evidence="7" key="1">
    <citation type="submission" date="2023-07" db="EMBL/GenBank/DDBJ databases">
        <title>Novel species in the genus Lipingzhangella isolated from Sambhar Salt Lake.</title>
        <authorList>
            <person name="Jiya N."/>
            <person name="Kajale S."/>
            <person name="Sharma A."/>
        </authorList>
    </citation>
    <scope>NUCLEOTIDE SEQUENCE [LARGE SCALE GENOMIC DNA]</scope>
    <source>
        <strain evidence="7">LS1_29</strain>
    </source>
</reference>
<dbReference type="EMBL" id="JAVLVT010000001">
    <property type="protein sequence ID" value="MDS1269404.1"/>
    <property type="molecule type" value="Genomic_DNA"/>
</dbReference>
<dbReference type="Gene3D" id="3.40.710.10">
    <property type="entry name" value="DD-peptidase/beta-lactamase superfamily"/>
    <property type="match status" value="1"/>
</dbReference>
<dbReference type="InterPro" id="IPR036138">
    <property type="entry name" value="PBP_dimer_sf"/>
</dbReference>
<comment type="caution">
    <text evidence="6">The sequence shown here is derived from an EMBL/GenBank/DDBJ whole genome shotgun (WGS) entry which is preliminary data.</text>
</comment>
<gene>
    <name evidence="6" type="ORF">RIF23_03740</name>
</gene>